<evidence type="ECO:0000313" key="2">
    <source>
        <dbReference type="Proteomes" id="UP001243375"/>
    </source>
</evidence>
<keyword evidence="2" id="KW-1185">Reference proteome</keyword>
<reference evidence="1" key="1">
    <citation type="submission" date="2023-04" db="EMBL/GenBank/DDBJ databases">
        <title>Draft Genome sequencing of Naganishia species isolated from polar environments using Oxford Nanopore Technology.</title>
        <authorList>
            <person name="Leo P."/>
            <person name="Venkateswaran K."/>
        </authorList>
    </citation>
    <scope>NUCLEOTIDE SEQUENCE</scope>
    <source>
        <strain evidence="1">MNA-CCFEE 5425</strain>
    </source>
</reference>
<sequence>MHAITSRNSTPSRSPHHSPSHQPLHANPVTIPPPQTTDLPHANALRYKHLYGFPQTSALPNEQGSEVSPRRESVTTDGSDAEYVEYVVENPGASGSPTISDSTIRTRSTNTSSLGADHANLASSASPTAWLSSSSFASSSLSPSTSGVAAVFPLSSAVRQGGMVELESVISEKVVNVEDVSRVAGNDDLDLETLSDGACTPRQEASNNVYQGTSPRTRTIQHSSTRIPFNNLRTTSSSSSSSDVTPEEDEFRCSTCHHAGICADLIMQDPTFKCGNTMTTTSVTGLRERRGEREGSRRGVEKTPWTGQRIRDVIEPAVVGGDGARLRVLQGGVDYVRYDEEGGDTERKVADMEDLGRAMRGTSLASPAHQYDFATSPTVRTSSSSRNPPRPALSSTLSGRTQRRSWNDIRVEYPAASLNTHEPHEDTLPPEPDSTETTGVDSSDEAVMTPSFPTFTQLANDGTSTLDESLKNAASSRSRSRNKHIPPASALWAIENVVAAVLGTSEGEERYDHADELYGVDVVERGRARLR</sequence>
<accession>A0ACC2XNN4</accession>
<proteinExistence type="predicted"/>
<dbReference type="EMBL" id="JASBWU010000001">
    <property type="protein sequence ID" value="KAJ9125059.1"/>
    <property type="molecule type" value="Genomic_DNA"/>
</dbReference>
<gene>
    <name evidence="1" type="ORF">QFC22_000012</name>
</gene>
<dbReference type="Proteomes" id="UP001243375">
    <property type="component" value="Unassembled WGS sequence"/>
</dbReference>
<name>A0ACC2XNN4_9TREE</name>
<comment type="caution">
    <text evidence="1">The sequence shown here is derived from an EMBL/GenBank/DDBJ whole genome shotgun (WGS) entry which is preliminary data.</text>
</comment>
<organism evidence="1 2">
    <name type="scientific">Naganishia vaughanmartiniae</name>
    <dbReference type="NCBI Taxonomy" id="1424756"/>
    <lineage>
        <taxon>Eukaryota</taxon>
        <taxon>Fungi</taxon>
        <taxon>Dikarya</taxon>
        <taxon>Basidiomycota</taxon>
        <taxon>Agaricomycotina</taxon>
        <taxon>Tremellomycetes</taxon>
        <taxon>Filobasidiales</taxon>
        <taxon>Filobasidiaceae</taxon>
        <taxon>Naganishia</taxon>
    </lineage>
</organism>
<evidence type="ECO:0000313" key="1">
    <source>
        <dbReference type="EMBL" id="KAJ9125059.1"/>
    </source>
</evidence>
<protein>
    <submittedName>
        <fullName evidence="1">Uncharacterized protein</fullName>
    </submittedName>
</protein>